<proteinExistence type="predicted"/>
<organism evidence="1 2">
    <name type="scientific">Streptodolium elevatio</name>
    <dbReference type="NCBI Taxonomy" id="3157996"/>
    <lineage>
        <taxon>Bacteria</taxon>
        <taxon>Bacillati</taxon>
        <taxon>Actinomycetota</taxon>
        <taxon>Actinomycetes</taxon>
        <taxon>Kitasatosporales</taxon>
        <taxon>Streptomycetaceae</taxon>
        <taxon>Streptodolium</taxon>
    </lineage>
</organism>
<dbReference type="EMBL" id="JBEZFP010000012">
    <property type="protein sequence ID" value="MEU8133259.1"/>
    <property type="molecule type" value="Genomic_DNA"/>
</dbReference>
<evidence type="ECO:0000313" key="2">
    <source>
        <dbReference type="Proteomes" id="UP001551482"/>
    </source>
</evidence>
<accession>A0ABV3DC00</accession>
<reference evidence="1 2" key="1">
    <citation type="submission" date="2024-06" db="EMBL/GenBank/DDBJ databases">
        <title>The Natural Products Discovery Center: Release of the First 8490 Sequenced Strains for Exploring Actinobacteria Biosynthetic Diversity.</title>
        <authorList>
            <person name="Kalkreuter E."/>
            <person name="Kautsar S.A."/>
            <person name="Yang D."/>
            <person name="Bader C.D."/>
            <person name="Teijaro C.N."/>
            <person name="Fluegel L."/>
            <person name="Davis C.M."/>
            <person name="Simpson J.R."/>
            <person name="Lauterbach L."/>
            <person name="Steele A.D."/>
            <person name="Gui C."/>
            <person name="Meng S."/>
            <person name="Li G."/>
            <person name="Viehrig K."/>
            <person name="Ye F."/>
            <person name="Su P."/>
            <person name="Kiefer A.F."/>
            <person name="Nichols A."/>
            <person name="Cepeda A.J."/>
            <person name="Yan W."/>
            <person name="Fan B."/>
            <person name="Jiang Y."/>
            <person name="Adhikari A."/>
            <person name="Zheng C.-J."/>
            <person name="Schuster L."/>
            <person name="Cowan T.M."/>
            <person name="Smanski M.J."/>
            <person name="Chevrette M.G."/>
            <person name="De Carvalho L.P.S."/>
            <person name="Shen B."/>
        </authorList>
    </citation>
    <scope>NUCLEOTIDE SEQUENCE [LARGE SCALE GENOMIC DNA]</scope>
    <source>
        <strain evidence="1 2">NPDC048946</strain>
    </source>
</reference>
<comment type="caution">
    <text evidence="1">The sequence shown here is derived from an EMBL/GenBank/DDBJ whole genome shotgun (WGS) entry which is preliminary data.</text>
</comment>
<sequence length="85" mass="9071">MTRPLDEAILQAQFFGCTPCGDVFSVEVATGWVTQEYEFGVYHGESLGALVGDFADGEGCFTCGGPFEVYEAMPEFPSAATGEQT</sequence>
<name>A0ABV3DC00_9ACTN</name>
<evidence type="ECO:0000313" key="1">
    <source>
        <dbReference type="EMBL" id="MEU8133259.1"/>
    </source>
</evidence>
<keyword evidence="2" id="KW-1185">Reference proteome</keyword>
<dbReference type="RefSeq" id="WP_358350436.1">
    <property type="nucleotide sequence ID" value="NZ_JBEZFP010000012.1"/>
</dbReference>
<protein>
    <submittedName>
        <fullName evidence="1">Uncharacterized protein</fullName>
    </submittedName>
</protein>
<gene>
    <name evidence="1" type="ORF">AB0C36_07085</name>
</gene>
<dbReference type="Proteomes" id="UP001551482">
    <property type="component" value="Unassembled WGS sequence"/>
</dbReference>